<dbReference type="SMART" id="SM00065">
    <property type="entry name" value="GAF"/>
    <property type="match status" value="1"/>
</dbReference>
<dbReference type="Pfam" id="PF13191">
    <property type="entry name" value="AAA_16"/>
    <property type="match status" value="1"/>
</dbReference>
<dbReference type="SUPFAM" id="SSF55781">
    <property type="entry name" value="GAF domain-like"/>
    <property type="match status" value="1"/>
</dbReference>
<dbReference type="Pfam" id="PF00069">
    <property type="entry name" value="Pkinase"/>
    <property type="match status" value="1"/>
</dbReference>
<sequence>MTTLQQFRTYEKLHESNSSVVYRAHDSARGIPVILKVLKSDTPNSSDSIRYQQEFEITSSLTCAGVIRANEYIVDGGVHAITLEDFGAESLAVLRKQANFPPLEAVKIIHAVATTLGEVHRQGIIHKDINPSNIVYNQRTRLTKLIDFGISSRIPRHRIDMVSPLRLEGTLAYMSPEQTGRMNRHIDHRADLYSLGATLYELLCARPPFTEQDPILLIHRHIAHPPTRPLDLVPGLPPMLSRLVERLLEKCAEDRYASAWGVAADLELCIAQLETGRHANFDLGARDTTGQLEIPQKLYGRESERQRLLDVFHLAKQGTSQVIFVSGNAGIGKTSLVQEIHKPVTLANGFYASGKFDQLQTIPYAAFAQALGDLVRQLLSTSNEELERWRHELLRVLRQDAQVMIEFLPDLVTVLGPQPPAQRLGPVETNVRFHRLLVAFLRAFSTKDHPLVFFLDDIQWADQLSFSIIDSILGEGSIEHLTLICSFRDTNLTQQGPISELRESLVEAGVSVHSLSLAELDEVEITAMIEDTFSLPSAQARELAVLTKTKTGGTPFFIGQILHALHDEGAITYQQGDHGALGSWTWDPARLDMAGFTDNVVDLMIEKLKRLPPAAQVCLQLAASLGNRFDLMTLSIIREDSLARVAAAIELASAAGHVTPTSELIAAPDQDGSTKLIRNQHRFLHDRIQQAAYALIPVEDRAPLHARIARLLISTQDPEARLFEIVDHLHRGTEPTSLDARVAFLDLTLRAVTKAMQATAFEAARGYANRAMTLLDPDVWSSRHDLAIAISTACVELESIAGHHELAETLAQAALTRAVEPLDRARIYMLLVMQRATLYRPREALEIGLRALSELGVELASDQAEIEATLLRDRDEIDAYIADRGIESLVDLDLCHDPVEAIKLDMLSTLTTPAYQVNPPLMGIMTTHIIKMSIRHGNRPDSIVGYSGYGILLGALFQEFEAGDAFSRISLALAEKLDDRRLRCMATHVHISHISHWVRGFDHDIPLVRRAVQQGHEVAERPYTGYMVAAHVWNRLARGEPLETLIPLCDESLERVTSMSNTLGRLMSVGARLILANLQGESASSREFAHAALREEQLLAEIERNDAPIAAFLFQIYKAQSLFMHEDYDEADRISTQMASLLGAVPGLVVSIDYRFYSALGRARALGLAEPAQRDELQQALDEHLRALGSAATACPTNAMHKFVLARAEAARARGDALAAIDDYDEAVELAARHGFVHIEALANHLAGRFWHERGKARIGAAYLLDAHACYRRWGATRIAEFVASKYGGRFSSHNWPTSSFATTSTVTTTSTGQLGASLDVRSLVEASRALASESSVDALLLKVMELSLLNAGAEQGALVLERNGQLLVKARGVCVPDTKIELLSMDMAEFRHASHAMVNYVGRSGETLVLDRAMSEGQFVHDPYVIANQCKSVLCMPLVNQGSLIAVVFMENPRVFGAFAGERIGLLQLLLTPAAVAIENALLKGSSDGFEYQVGGSLASAAQSYVSRRADTELLEALTDGEFCFVLSPRQMGKSSMRVRAMQKLRELSHSCVSIDLTMIGGKGVTEEQWYAGIASMIIQGLELKSAVNLRKWWVDTRHLSPVQRFVELLDTEVLDRVTRNITLFLDEIDSMLSLGFDGDNFFAMMRACINRRADDPRYGRLNFVLLGVASPSTLVRDTRRTPFNIGRGIYLGHFRLLECKALMAGLASKGNTEAIVKIVLAWTDGQPFLTQKICNILRELETVPALGQELEWVSHAVQARVLDRWEDRDEPVHLRAIQARVRHSPRRAELLRLYEAVLHRRDDAEPGGSLEAELLLSGLVVREPRGLRVACRIYEKVFDAQWIERLSAPPA</sequence>
<name>A0A0C2CM67_9BACT</name>
<dbReference type="RefSeq" id="WP_052557923.1">
    <property type="nucleotide sequence ID" value="NZ_JMCC02000136.1"/>
</dbReference>
<dbReference type="CDD" id="cd14014">
    <property type="entry name" value="STKc_PknB_like"/>
    <property type="match status" value="1"/>
</dbReference>
<dbReference type="PANTHER" id="PTHR43642">
    <property type="entry name" value="HYBRID SIGNAL TRANSDUCTION HISTIDINE KINASE G"/>
    <property type="match status" value="1"/>
</dbReference>
<evidence type="ECO:0000313" key="3">
    <source>
        <dbReference type="Proteomes" id="UP000031599"/>
    </source>
</evidence>
<dbReference type="Gene3D" id="1.10.510.10">
    <property type="entry name" value="Transferase(Phosphotransferase) domain 1"/>
    <property type="match status" value="1"/>
</dbReference>
<dbReference type="SUPFAM" id="SSF52540">
    <property type="entry name" value="P-loop containing nucleoside triphosphate hydrolases"/>
    <property type="match status" value="2"/>
</dbReference>
<feature type="domain" description="Protein kinase" evidence="1">
    <location>
        <begin position="7"/>
        <end position="281"/>
    </location>
</feature>
<dbReference type="EMBL" id="JMCC02000136">
    <property type="protein sequence ID" value="KIG12341.1"/>
    <property type="molecule type" value="Genomic_DNA"/>
</dbReference>
<reference evidence="2 3" key="1">
    <citation type="submission" date="2014-12" db="EMBL/GenBank/DDBJ databases">
        <title>Genome assembly of Enhygromyxa salina DSM 15201.</title>
        <authorList>
            <person name="Sharma G."/>
            <person name="Subramanian S."/>
        </authorList>
    </citation>
    <scope>NUCLEOTIDE SEQUENCE [LARGE SCALE GENOMIC DNA]</scope>
    <source>
        <strain evidence="2 3">DSM 15201</strain>
    </source>
</reference>
<dbReference type="InterPro" id="IPR003018">
    <property type="entry name" value="GAF"/>
</dbReference>
<protein>
    <submittedName>
        <fullName evidence="2">High-affnity carbon uptake protein Hat/HatR</fullName>
    </submittedName>
</protein>
<dbReference type="Gene3D" id="3.30.450.40">
    <property type="match status" value="1"/>
</dbReference>
<dbReference type="InterPro" id="IPR041664">
    <property type="entry name" value="AAA_16"/>
</dbReference>
<dbReference type="GO" id="GO:0004672">
    <property type="term" value="F:protein kinase activity"/>
    <property type="evidence" value="ECO:0007669"/>
    <property type="project" value="InterPro"/>
</dbReference>
<dbReference type="InterPro" id="IPR053159">
    <property type="entry name" value="Hybrid_Histidine_Kinase"/>
</dbReference>
<evidence type="ECO:0000313" key="2">
    <source>
        <dbReference type="EMBL" id="KIG12341.1"/>
    </source>
</evidence>
<organism evidence="2 3">
    <name type="scientific">Enhygromyxa salina</name>
    <dbReference type="NCBI Taxonomy" id="215803"/>
    <lineage>
        <taxon>Bacteria</taxon>
        <taxon>Pseudomonadati</taxon>
        <taxon>Myxococcota</taxon>
        <taxon>Polyangia</taxon>
        <taxon>Nannocystales</taxon>
        <taxon>Nannocystaceae</taxon>
        <taxon>Enhygromyxa</taxon>
    </lineage>
</organism>
<dbReference type="SUPFAM" id="SSF56112">
    <property type="entry name" value="Protein kinase-like (PK-like)"/>
    <property type="match status" value="1"/>
</dbReference>
<accession>A0A0C2CM67</accession>
<dbReference type="Gene3D" id="3.40.50.300">
    <property type="entry name" value="P-loop containing nucleotide triphosphate hydrolases"/>
    <property type="match status" value="2"/>
</dbReference>
<dbReference type="Pfam" id="PF14516">
    <property type="entry name" value="AAA_35"/>
    <property type="match status" value="1"/>
</dbReference>
<proteinExistence type="predicted"/>
<comment type="caution">
    <text evidence="2">The sequence shown here is derived from an EMBL/GenBank/DDBJ whole genome shotgun (WGS) entry which is preliminary data.</text>
</comment>
<dbReference type="InterPro" id="IPR000719">
    <property type="entry name" value="Prot_kinase_dom"/>
</dbReference>
<dbReference type="Proteomes" id="UP000031599">
    <property type="component" value="Unassembled WGS sequence"/>
</dbReference>
<dbReference type="GO" id="GO:0005524">
    <property type="term" value="F:ATP binding"/>
    <property type="evidence" value="ECO:0007669"/>
    <property type="project" value="InterPro"/>
</dbReference>
<dbReference type="PROSITE" id="PS50011">
    <property type="entry name" value="PROTEIN_KINASE_DOM"/>
    <property type="match status" value="1"/>
</dbReference>
<gene>
    <name evidence="2" type="ORF">DB30_01573</name>
</gene>
<evidence type="ECO:0000259" key="1">
    <source>
        <dbReference type="PROSITE" id="PS50011"/>
    </source>
</evidence>
<dbReference type="InterPro" id="IPR027417">
    <property type="entry name" value="P-loop_NTPase"/>
</dbReference>
<dbReference type="InterPro" id="IPR029016">
    <property type="entry name" value="GAF-like_dom_sf"/>
</dbReference>
<dbReference type="InterPro" id="IPR011009">
    <property type="entry name" value="Kinase-like_dom_sf"/>
</dbReference>
<dbReference type="Pfam" id="PF01590">
    <property type="entry name" value="GAF"/>
    <property type="match status" value="1"/>
</dbReference>
<dbReference type="PANTHER" id="PTHR43642:SF1">
    <property type="entry name" value="HYBRID SIGNAL TRANSDUCTION HISTIDINE KINASE G"/>
    <property type="match status" value="1"/>
</dbReference>